<protein>
    <recommendedName>
        <fullName evidence="6 7">Lipopolysaccharide export system protein LptC</fullName>
    </recommendedName>
</protein>
<dbReference type="GO" id="GO:0015221">
    <property type="term" value="F:lipopolysaccharide transmembrane transporter activity"/>
    <property type="evidence" value="ECO:0007669"/>
    <property type="project" value="InterPro"/>
</dbReference>
<gene>
    <name evidence="6" type="primary">lptC</name>
    <name evidence="8" type="ORF">BTN50_1325</name>
</gene>
<dbReference type="NCBIfam" id="TIGR04409">
    <property type="entry name" value="LptC_YrbK"/>
    <property type="match status" value="1"/>
</dbReference>
<evidence type="ECO:0000256" key="1">
    <source>
        <dbReference type="ARBA" id="ARBA00022475"/>
    </source>
</evidence>
<dbReference type="HAMAP" id="MF_01915">
    <property type="entry name" value="LPS_assembly_LptC"/>
    <property type="match status" value="1"/>
</dbReference>
<keyword evidence="4 6" id="KW-1133">Transmembrane helix</keyword>
<dbReference type="InterPro" id="IPR010664">
    <property type="entry name" value="LipoPS_assembly_LptC-rel"/>
</dbReference>
<comment type="subunit">
    <text evidence="6">Component of the lipopolysaccharide transport and assembly complex. Interacts with LptA and the LptBFG transporter complex.</text>
</comment>
<reference evidence="9" key="1">
    <citation type="submission" date="2017-04" db="EMBL/GenBank/DDBJ databases">
        <title>Genome evolution of the luminous symbionts of deep sea anglerfish.</title>
        <authorList>
            <person name="Hendry T.A."/>
        </authorList>
    </citation>
    <scope>NUCLEOTIDE SEQUENCE [LARGE SCALE GENOMIC DNA]</scope>
</reference>
<evidence type="ECO:0000313" key="9">
    <source>
        <dbReference type="Proteomes" id="UP000218160"/>
    </source>
</evidence>
<evidence type="ECO:0000256" key="5">
    <source>
        <dbReference type="ARBA" id="ARBA00023136"/>
    </source>
</evidence>
<evidence type="ECO:0000256" key="7">
    <source>
        <dbReference type="PIRNR" id="PIRNR028513"/>
    </source>
</evidence>
<dbReference type="Gene3D" id="2.60.450.10">
    <property type="entry name" value="Lipopolysaccharide (LPS) transport protein A like domain"/>
    <property type="match status" value="1"/>
</dbReference>
<dbReference type="Pfam" id="PF06835">
    <property type="entry name" value="LptC"/>
    <property type="match status" value="1"/>
</dbReference>
<keyword evidence="2 6" id="KW-0997">Cell inner membrane</keyword>
<dbReference type="GO" id="GO:0043165">
    <property type="term" value="P:Gram-negative-bacterium-type cell outer membrane assembly"/>
    <property type="evidence" value="ECO:0007669"/>
    <property type="project" value="UniProtKB-UniRule"/>
</dbReference>
<sequence length="188" mass="21724">MTFQHLGIIILLGICGMAGYYLLNQHYFAIEVQVAPDTEKPLFTADNVKSTSYNEQGIRSHTLDANHIEHYQKLEKTHFNAPVLWTYNYDMAEEWRISSAFAVLENSRYLMMKENVRIFNLLPNAQIKVITTKALTLDLTSQDFWSETETKITGVGFQTRGQRIKGNFGSHQMELIEQVKSRYEPVIK</sequence>
<evidence type="ECO:0000256" key="3">
    <source>
        <dbReference type="ARBA" id="ARBA00022692"/>
    </source>
</evidence>
<dbReference type="PIRSF" id="PIRSF028513">
    <property type="entry name" value="LptC"/>
    <property type="match status" value="1"/>
</dbReference>
<keyword evidence="3 6" id="KW-0812">Transmembrane</keyword>
<evidence type="ECO:0000256" key="4">
    <source>
        <dbReference type="ARBA" id="ARBA00022989"/>
    </source>
</evidence>
<evidence type="ECO:0000256" key="6">
    <source>
        <dbReference type="HAMAP-Rule" id="MF_01915"/>
    </source>
</evidence>
<proteinExistence type="inferred from homology"/>
<accession>A0A291B9Z4</accession>
<keyword evidence="1 6" id="KW-1003">Cell membrane</keyword>
<dbReference type="PANTHER" id="PTHR37481:SF1">
    <property type="entry name" value="LIPOPOLYSACCHARIDE EXPORT SYSTEM PROTEIN LPTC"/>
    <property type="match status" value="1"/>
</dbReference>
<comment type="similarity">
    <text evidence="6 7">Belongs to the LptC family.</text>
</comment>
<dbReference type="EMBL" id="CP020660">
    <property type="protein sequence ID" value="ATF09807.1"/>
    <property type="molecule type" value="Genomic_DNA"/>
</dbReference>
<dbReference type="OrthoDB" id="5659892at2"/>
<dbReference type="GO" id="GO:0005886">
    <property type="term" value="C:plasma membrane"/>
    <property type="evidence" value="ECO:0007669"/>
    <property type="project" value="UniProtKB-SubCell"/>
</dbReference>
<evidence type="ECO:0000313" key="8">
    <source>
        <dbReference type="EMBL" id="ATF09807.1"/>
    </source>
</evidence>
<dbReference type="PANTHER" id="PTHR37481">
    <property type="entry name" value="LIPOPOLYSACCHARIDE EXPORT SYSTEM PROTEIN LPTC"/>
    <property type="match status" value="1"/>
</dbReference>
<dbReference type="GO" id="GO:0017089">
    <property type="term" value="F:glycolipid transfer activity"/>
    <property type="evidence" value="ECO:0007669"/>
    <property type="project" value="TreeGrafter"/>
</dbReference>
<dbReference type="GO" id="GO:0030288">
    <property type="term" value="C:outer membrane-bounded periplasmic space"/>
    <property type="evidence" value="ECO:0007669"/>
    <property type="project" value="TreeGrafter"/>
</dbReference>
<comment type="function">
    <text evidence="7">Required for the translocation of lipopolysaccharide (LPS) from the inner membrane to the outer membrane.</text>
</comment>
<dbReference type="AlphaFoldDB" id="A0A291B9Z4"/>
<dbReference type="Proteomes" id="UP000218160">
    <property type="component" value="Chromosome 1"/>
</dbReference>
<keyword evidence="5 6" id="KW-0472">Membrane</keyword>
<comment type="subcellular location">
    <subcellularLocation>
        <location evidence="6">Cell inner membrane</location>
        <topology evidence="6">Single-pass membrane protein</topology>
    </subcellularLocation>
</comment>
<evidence type="ECO:0000256" key="2">
    <source>
        <dbReference type="ARBA" id="ARBA00022519"/>
    </source>
</evidence>
<dbReference type="KEGG" id="elux:BTN50_1325"/>
<organism evidence="8 9">
    <name type="scientific">Candidatus Enterovibrio altilux</name>
    <dbReference type="NCBI Taxonomy" id="1927128"/>
    <lineage>
        <taxon>Bacteria</taxon>
        <taxon>Pseudomonadati</taxon>
        <taxon>Pseudomonadota</taxon>
        <taxon>Gammaproteobacteria</taxon>
        <taxon>Vibrionales</taxon>
        <taxon>Vibrionaceae</taxon>
        <taxon>Enterovibrio</taxon>
    </lineage>
</organism>
<keyword evidence="9" id="KW-1185">Reference proteome</keyword>
<dbReference type="InterPro" id="IPR052363">
    <property type="entry name" value="LPS_export_LptC"/>
</dbReference>
<comment type="function">
    <text evidence="6">Involved in the assembly of lipopolysaccharide (LPS). Required for the translocation of LPS from the inner membrane to the outer membrane. Facilitates the transfer of LPS from the inner membrane to the periplasmic protein LptA. Could be a docking site for LptA.</text>
</comment>
<name>A0A291B9Z4_9GAMM</name>
<feature type="transmembrane region" description="Helical" evidence="6">
    <location>
        <begin position="6"/>
        <end position="23"/>
    </location>
</feature>
<dbReference type="InterPro" id="IPR026265">
    <property type="entry name" value="LptC"/>
</dbReference>